<evidence type="ECO:0000313" key="2">
    <source>
        <dbReference type="Proteomes" id="UP000054166"/>
    </source>
</evidence>
<organism evidence="1 2">
    <name type="scientific">Piloderma croceum (strain F 1598)</name>
    <dbReference type="NCBI Taxonomy" id="765440"/>
    <lineage>
        <taxon>Eukaryota</taxon>
        <taxon>Fungi</taxon>
        <taxon>Dikarya</taxon>
        <taxon>Basidiomycota</taxon>
        <taxon>Agaricomycotina</taxon>
        <taxon>Agaricomycetes</taxon>
        <taxon>Agaricomycetidae</taxon>
        <taxon>Atheliales</taxon>
        <taxon>Atheliaceae</taxon>
        <taxon>Piloderma</taxon>
    </lineage>
</organism>
<reference evidence="1 2" key="1">
    <citation type="submission" date="2014-04" db="EMBL/GenBank/DDBJ databases">
        <authorList>
            <consortium name="DOE Joint Genome Institute"/>
            <person name="Kuo A."/>
            <person name="Tarkka M."/>
            <person name="Buscot F."/>
            <person name="Kohler A."/>
            <person name="Nagy L.G."/>
            <person name="Floudas D."/>
            <person name="Copeland A."/>
            <person name="Barry K.W."/>
            <person name="Cichocki N."/>
            <person name="Veneault-Fourrey C."/>
            <person name="LaButti K."/>
            <person name="Lindquist E.A."/>
            <person name="Lipzen A."/>
            <person name="Lundell T."/>
            <person name="Morin E."/>
            <person name="Murat C."/>
            <person name="Sun H."/>
            <person name="Tunlid A."/>
            <person name="Henrissat B."/>
            <person name="Grigoriev I.V."/>
            <person name="Hibbett D.S."/>
            <person name="Martin F."/>
            <person name="Nordberg H.P."/>
            <person name="Cantor M.N."/>
            <person name="Hua S.X."/>
        </authorList>
    </citation>
    <scope>NUCLEOTIDE SEQUENCE [LARGE SCALE GENOMIC DNA]</scope>
    <source>
        <strain evidence="1 2">F 1598</strain>
    </source>
</reference>
<dbReference type="InParanoid" id="A0A0C3EXG0"/>
<dbReference type="EMBL" id="KN833027">
    <property type="protein sequence ID" value="KIM77205.1"/>
    <property type="molecule type" value="Genomic_DNA"/>
</dbReference>
<dbReference type="InterPro" id="IPR041078">
    <property type="entry name" value="Plavaka"/>
</dbReference>
<dbReference type="OrthoDB" id="3199698at2759"/>
<dbReference type="Pfam" id="PF18759">
    <property type="entry name" value="Plavaka"/>
    <property type="match status" value="1"/>
</dbReference>
<evidence type="ECO:0000313" key="1">
    <source>
        <dbReference type="EMBL" id="KIM77205.1"/>
    </source>
</evidence>
<dbReference type="Proteomes" id="UP000054166">
    <property type="component" value="Unassembled WGS sequence"/>
</dbReference>
<dbReference type="STRING" id="765440.A0A0C3EXG0"/>
<gene>
    <name evidence="1" type="ORF">PILCRDRAFT_77006</name>
</gene>
<name>A0A0C3EXG0_PILCF</name>
<dbReference type="HOGENOM" id="CLU_006344_6_0_1"/>
<protein>
    <submittedName>
        <fullName evidence="1">Uncharacterized protein</fullName>
    </submittedName>
</protein>
<keyword evidence="2" id="KW-1185">Reference proteome</keyword>
<sequence length="242" mass="27935">PFTHYFPRADIHELLSPDILHQLVKGAFKDHIVTWVHDYIKAQHPETEANKILDDIDQRIALAPSFTGLRQFPEGRRFKQWTGDDSKALMKVYLPAIEGHVPSEMVQALRALIDFIYIARRDIIDSNSLEAMDDALERFHKYRKIFQECVFGAPNGLCSSITELKHIKAVKELWRRSNRFDALSQMLLTNQRLDKLAASRIDFAHRGMLQGTCLSYILEKLGMLLWLATLLENTNVFRLSSN</sequence>
<accession>A0A0C3EXG0</accession>
<feature type="non-terminal residue" evidence="1">
    <location>
        <position position="1"/>
    </location>
</feature>
<proteinExistence type="predicted"/>
<dbReference type="AlphaFoldDB" id="A0A0C3EXG0"/>
<reference evidence="2" key="2">
    <citation type="submission" date="2015-01" db="EMBL/GenBank/DDBJ databases">
        <title>Evolutionary Origins and Diversification of the Mycorrhizal Mutualists.</title>
        <authorList>
            <consortium name="DOE Joint Genome Institute"/>
            <consortium name="Mycorrhizal Genomics Consortium"/>
            <person name="Kohler A."/>
            <person name="Kuo A."/>
            <person name="Nagy L.G."/>
            <person name="Floudas D."/>
            <person name="Copeland A."/>
            <person name="Barry K.W."/>
            <person name="Cichocki N."/>
            <person name="Veneault-Fourrey C."/>
            <person name="LaButti K."/>
            <person name="Lindquist E.A."/>
            <person name="Lipzen A."/>
            <person name="Lundell T."/>
            <person name="Morin E."/>
            <person name="Murat C."/>
            <person name="Riley R."/>
            <person name="Ohm R."/>
            <person name="Sun H."/>
            <person name="Tunlid A."/>
            <person name="Henrissat B."/>
            <person name="Grigoriev I.V."/>
            <person name="Hibbett D.S."/>
            <person name="Martin F."/>
        </authorList>
    </citation>
    <scope>NUCLEOTIDE SEQUENCE [LARGE SCALE GENOMIC DNA]</scope>
    <source>
        <strain evidence="2">F 1598</strain>
    </source>
</reference>